<dbReference type="EMBL" id="CP036339">
    <property type="protein sequence ID" value="QDT72685.1"/>
    <property type="molecule type" value="Genomic_DNA"/>
</dbReference>
<sequence>MFTERMSIRLALTERGEQIKLRFIERLRVVVDGNGQEQVTADPPAVSLLNGAEVTILGQGIYQVVETGEVLSSIEPEAP</sequence>
<dbReference type="KEGG" id="llh:I41_18670"/>
<gene>
    <name evidence="1" type="ORF">I41_18670</name>
</gene>
<protein>
    <submittedName>
        <fullName evidence="1">Uncharacterized protein</fullName>
    </submittedName>
</protein>
<dbReference type="AlphaFoldDB" id="A0A517TWD3"/>
<accession>A0A517TWD3</accession>
<evidence type="ECO:0000313" key="2">
    <source>
        <dbReference type="Proteomes" id="UP000317909"/>
    </source>
</evidence>
<reference evidence="1 2" key="1">
    <citation type="submission" date="2019-02" db="EMBL/GenBank/DDBJ databases">
        <title>Deep-cultivation of Planctomycetes and their phenomic and genomic characterization uncovers novel biology.</title>
        <authorList>
            <person name="Wiegand S."/>
            <person name="Jogler M."/>
            <person name="Boedeker C."/>
            <person name="Pinto D."/>
            <person name="Vollmers J."/>
            <person name="Rivas-Marin E."/>
            <person name="Kohn T."/>
            <person name="Peeters S.H."/>
            <person name="Heuer A."/>
            <person name="Rast P."/>
            <person name="Oberbeckmann S."/>
            <person name="Bunk B."/>
            <person name="Jeske O."/>
            <person name="Meyerdierks A."/>
            <person name="Storesund J.E."/>
            <person name="Kallscheuer N."/>
            <person name="Luecker S."/>
            <person name="Lage O.M."/>
            <person name="Pohl T."/>
            <person name="Merkel B.J."/>
            <person name="Hornburger P."/>
            <person name="Mueller R.-W."/>
            <person name="Bruemmer F."/>
            <person name="Labrenz M."/>
            <person name="Spormann A.M."/>
            <person name="Op den Camp H."/>
            <person name="Overmann J."/>
            <person name="Amann R."/>
            <person name="Jetten M.S.M."/>
            <person name="Mascher T."/>
            <person name="Medema M.H."/>
            <person name="Devos D.P."/>
            <person name="Kaster A.-K."/>
            <person name="Ovreas L."/>
            <person name="Rohde M."/>
            <person name="Galperin M.Y."/>
            <person name="Jogler C."/>
        </authorList>
    </citation>
    <scope>NUCLEOTIDE SEQUENCE [LARGE SCALE GENOMIC DNA]</scope>
    <source>
        <strain evidence="1 2">I41</strain>
    </source>
</reference>
<name>A0A517TWD3_9BACT</name>
<keyword evidence="2" id="KW-1185">Reference proteome</keyword>
<organism evidence="1 2">
    <name type="scientific">Lacipirellula limnantheis</name>
    <dbReference type="NCBI Taxonomy" id="2528024"/>
    <lineage>
        <taxon>Bacteria</taxon>
        <taxon>Pseudomonadati</taxon>
        <taxon>Planctomycetota</taxon>
        <taxon>Planctomycetia</taxon>
        <taxon>Pirellulales</taxon>
        <taxon>Lacipirellulaceae</taxon>
        <taxon>Lacipirellula</taxon>
    </lineage>
</organism>
<dbReference type="Proteomes" id="UP000317909">
    <property type="component" value="Chromosome"/>
</dbReference>
<evidence type="ECO:0000313" key="1">
    <source>
        <dbReference type="EMBL" id="QDT72685.1"/>
    </source>
</evidence>
<proteinExistence type="predicted"/>